<feature type="region of interest" description="Disordered" evidence="10">
    <location>
        <begin position="617"/>
        <end position="640"/>
    </location>
</feature>
<dbReference type="SMART" id="SM00220">
    <property type="entry name" value="S_TKc"/>
    <property type="match status" value="1"/>
</dbReference>
<dbReference type="Pfam" id="PF00069">
    <property type="entry name" value="Pkinase"/>
    <property type="match status" value="2"/>
</dbReference>
<evidence type="ECO:0000256" key="3">
    <source>
        <dbReference type="ARBA" id="ARBA00022741"/>
    </source>
</evidence>
<dbReference type="Pfam" id="PF00498">
    <property type="entry name" value="FHA"/>
    <property type="match status" value="1"/>
</dbReference>
<feature type="compositionally biased region" description="Pro residues" evidence="10">
    <location>
        <begin position="141"/>
        <end position="154"/>
    </location>
</feature>
<dbReference type="PROSITE" id="PS00107">
    <property type="entry name" value="PROTEIN_KINASE_ATP"/>
    <property type="match status" value="1"/>
</dbReference>
<keyword evidence="2" id="KW-0723">Serine/threonine-protein kinase</keyword>
<proteinExistence type="predicted"/>
<reference evidence="13 14" key="1">
    <citation type="journal article" date="2022" name="bioRxiv">
        <title>Genomics of Preaxostyla Flagellates Illuminates Evolutionary Transitions and the Path Towards Mitochondrial Loss.</title>
        <authorList>
            <person name="Novak L.V.F."/>
            <person name="Treitli S.C."/>
            <person name="Pyrih J."/>
            <person name="Halakuc P."/>
            <person name="Pipaliya S.V."/>
            <person name="Vacek V."/>
            <person name="Brzon O."/>
            <person name="Soukal P."/>
            <person name="Eme L."/>
            <person name="Dacks J.B."/>
            <person name="Karnkowska A."/>
            <person name="Elias M."/>
            <person name="Hampl V."/>
        </authorList>
    </citation>
    <scope>NUCLEOTIDE SEQUENCE [LARGE SCALE GENOMIC DNA]</scope>
    <source>
        <strain evidence="13">NAU3</strain>
        <tissue evidence="13">Gut</tissue>
    </source>
</reference>
<evidence type="ECO:0000256" key="5">
    <source>
        <dbReference type="ARBA" id="ARBA00022840"/>
    </source>
</evidence>
<dbReference type="InterPro" id="IPR000719">
    <property type="entry name" value="Prot_kinase_dom"/>
</dbReference>
<keyword evidence="4" id="KW-0418">Kinase</keyword>
<comment type="catalytic activity">
    <reaction evidence="6">
        <text>L-threonyl-[protein] + ATP = O-phospho-L-threonyl-[protein] + ADP + H(+)</text>
        <dbReference type="Rhea" id="RHEA:46608"/>
        <dbReference type="Rhea" id="RHEA-COMP:11060"/>
        <dbReference type="Rhea" id="RHEA-COMP:11605"/>
        <dbReference type="ChEBI" id="CHEBI:15378"/>
        <dbReference type="ChEBI" id="CHEBI:30013"/>
        <dbReference type="ChEBI" id="CHEBI:30616"/>
        <dbReference type="ChEBI" id="CHEBI:61977"/>
        <dbReference type="ChEBI" id="CHEBI:456216"/>
        <dbReference type="EC" id="2.7.11.1"/>
    </reaction>
</comment>
<dbReference type="InterPro" id="IPR000253">
    <property type="entry name" value="FHA_dom"/>
</dbReference>
<evidence type="ECO:0000313" key="14">
    <source>
        <dbReference type="Proteomes" id="UP001281761"/>
    </source>
</evidence>
<feature type="region of interest" description="Disordered" evidence="10">
    <location>
        <begin position="356"/>
        <end position="381"/>
    </location>
</feature>
<feature type="coiled-coil region" evidence="9">
    <location>
        <begin position="506"/>
        <end position="536"/>
    </location>
</feature>
<dbReference type="EC" id="2.7.11.1" evidence="1"/>
<feature type="compositionally biased region" description="Basic and acidic residues" evidence="10">
    <location>
        <begin position="370"/>
        <end position="381"/>
    </location>
</feature>
<evidence type="ECO:0000256" key="9">
    <source>
        <dbReference type="SAM" id="Coils"/>
    </source>
</evidence>
<comment type="caution">
    <text evidence="13">The sequence shown here is derived from an EMBL/GenBank/DDBJ whole genome shotgun (WGS) entry which is preliminary data.</text>
</comment>
<dbReference type="PROSITE" id="PS00108">
    <property type="entry name" value="PROTEIN_KINASE_ST"/>
    <property type="match status" value="1"/>
</dbReference>
<dbReference type="Gene3D" id="3.30.200.20">
    <property type="entry name" value="Phosphorylase Kinase, domain 1"/>
    <property type="match status" value="1"/>
</dbReference>
<feature type="binding site" evidence="8">
    <location>
        <position position="342"/>
    </location>
    <ligand>
        <name>ATP</name>
        <dbReference type="ChEBI" id="CHEBI:30616"/>
    </ligand>
</feature>
<accession>A0ABQ9XEL1</accession>
<feature type="region of interest" description="Disordered" evidence="10">
    <location>
        <begin position="132"/>
        <end position="157"/>
    </location>
</feature>
<evidence type="ECO:0000313" key="13">
    <source>
        <dbReference type="EMBL" id="KAK2950401.1"/>
    </source>
</evidence>
<feature type="region of interest" description="Disordered" evidence="10">
    <location>
        <begin position="549"/>
        <end position="581"/>
    </location>
</feature>
<evidence type="ECO:0000259" key="11">
    <source>
        <dbReference type="PROSITE" id="PS50006"/>
    </source>
</evidence>
<dbReference type="CDD" id="cd00065">
    <property type="entry name" value="FYVE_like_SF"/>
    <property type="match status" value="1"/>
</dbReference>
<evidence type="ECO:0000256" key="7">
    <source>
        <dbReference type="ARBA" id="ARBA00048679"/>
    </source>
</evidence>
<dbReference type="EMBL" id="JARBJD010000136">
    <property type="protein sequence ID" value="KAK2950401.1"/>
    <property type="molecule type" value="Genomic_DNA"/>
</dbReference>
<dbReference type="PANTHER" id="PTHR44167:SF24">
    <property type="entry name" value="SERINE_THREONINE-PROTEIN KINASE CHK2"/>
    <property type="match status" value="1"/>
</dbReference>
<feature type="domain" description="Protein kinase" evidence="12">
    <location>
        <begin position="313"/>
        <end position="774"/>
    </location>
</feature>
<gene>
    <name evidence="13" type="ORF">BLNAU_14642</name>
</gene>
<comment type="catalytic activity">
    <reaction evidence="7">
        <text>L-seryl-[protein] + ATP = O-phospho-L-seryl-[protein] + ADP + H(+)</text>
        <dbReference type="Rhea" id="RHEA:17989"/>
        <dbReference type="Rhea" id="RHEA-COMP:9863"/>
        <dbReference type="Rhea" id="RHEA-COMP:11604"/>
        <dbReference type="ChEBI" id="CHEBI:15378"/>
        <dbReference type="ChEBI" id="CHEBI:29999"/>
        <dbReference type="ChEBI" id="CHEBI:30616"/>
        <dbReference type="ChEBI" id="CHEBI:83421"/>
        <dbReference type="ChEBI" id="CHEBI:456216"/>
        <dbReference type="EC" id="2.7.11.1"/>
    </reaction>
</comment>
<dbReference type="SUPFAM" id="SSF49879">
    <property type="entry name" value="SMAD/FHA domain"/>
    <property type="match status" value="1"/>
</dbReference>
<dbReference type="Gene3D" id="2.60.200.20">
    <property type="match status" value="1"/>
</dbReference>
<dbReference type="PROSITE" id="PS50006">
    <property type="entry name" value="FHA_DOMAIN"/>
    <property type="match status" value="1"/>
</dbReference>
<dbReference type="Proteomes" id="UP001281761">
    <property type="component" value="Unassembled WGS sequence"/>
</dbReference>
<keyword evidence="14" id="KW-1185">Reference proteome</keyword>
<name>A0ABQ9XEL1_9EUKA</name>
<evidence type="ECO:0000256" key="1">
    <source>
        <dbReference type="ARBA" id="ARBA00012513"/>
    </source>
</evidence>
<keyword evidence="4" id="KW-0808">Transferase</keyword>
<dbReference type="PANTHER" id="PTHR44167">
    <property type="entry name" value="OVARIAN-SPECIFIC SERINE/THREONINE-PROTEIN KINASE LOK-RELATED"/>
    <property type="match status" value="1"/>
</dbReference>
<evidence type="ECO:0000256" key="10">
    <source>
        <dbReference type="SAM" id="MobiDB-lite"/>
    </source>
</evidence>
<evidence type="ECO:0000256" key="8">
    <source>
        <dbReference type="PROSITE-ProRule" id="PRU10141"/>
    </source>
</evidence>
<dbReference type="SUPFAM" id="SSF56112">
    <property type="entry name" value="Protein kinase-like (PK-like)"/>
    <property type="match status" value="1"/>
</dbReference>
<protein>
    <recommendedName>
        <fullName evidence="1">non-specific serine/threonine protein kinase</fullName>
        <ecNumber evidence="1">2.7.11.1</ecNumber>
    </recommendedName>
</protein>
<feature type="compositionally biased region" description="Low complexity" evidence="10">
    <location>
        <begin position="565"/>
        <end position="577"/>
    </location>
</feature>
<dbReference type="InterPro" id="IPR017441">
    <property type="entry name" value="Protein_kinase_ATP_BS"/>
</dbReference>
<evidence type="ECO:0000256" key="4">
    <source>
        <dbReference type="ARBA" id="ARBA00022777"/>
    </source>
</evidence>
<dbReference type="InterPro" id="IPR011009">
    <property type="entry name" value="Kinase-like_dom_sf"/>
</dbReference>
<dbReference type="InterPro" id="IPR008271">
    <property type="entry name" value="Ser/Thr_kinase_AS"/>
</dbReference>
<evidence type="ECO:0000256" key="6">
    <source>
        <dbReference type="ARBA" id="ARBA00047899"/>
    </source>
</evidence>
<dbReference type="PROSITE" id="PS50011">
    <property type="entry name" value="PROTEIN_KINASE_DOM"/>
    <property type="match status" value="1"/>
</dbReference>
<evidence type="ECO:0000259" key="12">
    <source>
        <dbReference type="PROSITE" id="PS50011"/>
    </source>
</evidence>
<keyword evidence="5 8" id="KW-0067">ATP-binding</keyword>
<keyword evidence="3 8" id="KW-0547">Nucleotide-binding</keyword>
<dbReference type="Gene3D" id="1.10.510.10">
    <property type="entry name" value="Transferase(Phosphotransferase) domain 1"/>
    <property type="match status" value="2"/>
</dbReference>
<evidence type="ECO:0000256" key="2">
    <source>
        <dbReference type="ARBA" id="ARBA00022527"/>
    </source>
</evidence>
<sequence>MMKLSFILADYKLRKKIELQENSSLQNNKIGVIDTKEVCGSCAQTFCGNCIGQFGFQLLQRPQPCVYNKNSIRLCKECFMKFSIYIRHRDSAVQIRNHDHNIIEKTWNSLLMEENKVLELIRPHTSMVLPPSNIPAVFPNSTPPPSSPSNPNPISPQSLQQAQAAFQGFTALLVAVKKRHEERKGEFDRAFEAMKAQRKEPAEMGERDLWIMGKLIDLFITRRDRTHCIIRFQENAAQGPTVTLENKSKNGTYLNQSKVSVGSPTNLNDKDLISLKNPSKKHDVPNPQFQLECEIIRKKSEPGGAEAGFLQKYQYISQLGYGTFATVNLVTTLDEKIFYALKHIDKKCFRNRQIQQGQWNKKEKKKRPSRKEYKEEKEKARTEKLASDSHFLREYWMNRIATRKIPGVEQHNSRIMESVDALDGEDTVYIVMEYLAGTDLAVRLQNKALPLDDARTVLFAIASAIWQCHRNGVAHRDIKPDNIMFARLHLSEAEYSQELCLIADAKEEAYHNRLRLENERREQEEEKRRAALAEAISLPTIGLMRRSSSVHSFESGGERQRHFDPLSSPLSKSDSFSPVMSTKEAPSKESILLVHQDDPHQFIHFLPKLADFGIAYLMHPTPPQPSPGAEETTDTPQSGDPPLIVDGITLGQYMHSDYLTPQGTQEFMAPEISSLLHGGSTTMTSERDLFGSDVWSLGAVLFEMVAGHLPFSEEMESLTDKSVHQQIMAADPVYLNDQTKNPIPQEVKDLISGMLCVDIRKRLTIEQVLLHPWLEVERIKERLRLERADGH</sequence>
<dbReference type="InterPro" id="IPR008984">
    <property type="entry name" value="SMAD_FHA_dom_sf"/>
</dbReference>
<organism evidence="13 14">
    <name type="scientific">Blattamonas nauphoetae</name>
    <dbReference type="NCBI Taxonomy" id="2049346"/>
    <lineage>
        <taxon>Eukaryota</taxon>
        <taxon>Metamonada</taxon>
        <taxon>Preaxostyla</taxon>
        <taxon>Oxymonadida</taxon>
        <taxon>Blattamonas</taxon>
    </lineage>
</organism>
<keyword evidence="9" id="KW-0175">Coiled coil</keyword>
<feature type="domain" description="FHA" evidence="11">
    <location>
        <begin position="225"/>
        <end position="259"/>
    </location>
</feature>